<proteinExistence type="predicted"/>
<organism evidence="4 5">
    <name type="scientific">Moraxella lacunata</name>
    <dbReference type="NCBI Taxonomy" id="477"/>
    <lineage>
        <taxon>Bacteria</taxon>
        <taxon>Pseudomonadati</taxon>
        <taxon>Pseudomonadota</taxon>
        <taxon>Gammaproteobacteria</taxon>
        <taxon>Moraxellales</taxon>
        <taxon>Moraxellaceae</taxon>
        <taxon>Moraxella</taxon>
    </lineage>
</organism>
<accession>A0A378T5J7</accession>
<name>A0A378T5J7_MORLA</name>
<evidence type="ECO:0008006" key="6">
    <source>
        <dbReference type="Google" id="ProtNLM"/>
    </source>
</evidence>
<feature type="signal peptide" evidence="2">
    <location>
        <begin position="1"/>
        <end position="33"/>
    </location>
</feature>
<evidence type="ECO:0000313" key="4">
    <source>
        <dbReference type="EMBL" id="STZ55674.1"/>
    </source>
</evidence>
<sequence>MNARKFEIAKLGKYAKQSAVVGAVALTSPMALAAGPDTTQAIEAIKGISTSTDAVGNTFITVIVGIVVFSFIVGMLWRKGR</sequence>
<feature type="chain" id="PRO_5036071308" description="Bacteriophage coat protein B" evidence="2">
    <location>
        <begin position="34"/>
        <end position="81"/>
    </location>
</feature>
<dbReference type="EMBL" id="UGQU01000001">
    <property type="protein sequence ID" value="STZ55674.1"/>
    <property type="molecule type" value="Genomic_DNA"/>
</dbReference>
<evidence type="ECO:0000313" key="5">
    <source>
        <dbReference type="Proteomes" id="UP000254437"/>
    </source>
</evidence>
<keyword evidence="1" id="KW-0472">Membrane</keyword>
<dbReference type="Proteomes" id="UP000254437">
    <property type="component" value="Unassembled WGS sequence"/>
</dbReference>
<evidence type="ECO:0000256" key="2">
    <source>
        <dbReference type="SAM" id="SignalP"/>
    </source>
</evidence>
<dbReference type="EMBL" id="UGQU01000001">
    <property type="protein sequence ID" value="STZ55661.1"/>
    <property type="molecule type" value="Genomic_DNA"/>
</dbReference>
<gene>
    <name evidence="3" type="ORF">NCTC10359_00257</name>
    <name evidence="4" type="ORF">NCTC10359_00270</name>
</gene>
<keyword evidence="1" id="KW-0812">Transmembrane</keyword>
<dbReference type="RefSeq" id="WP_115004826.1">
    <property type="nucleotide sequence ID" value="NZ_UGQU01000001.1"/>
</dbReference>
<evidence type="ECO:0000256" key="1">
    <source>
        <dbReference type="SAM" id="Phobius"/>
    </source>
</evidence>
<dbReference type="AlphaFoldDB" id="A0A378T5J7"/>
<protein>
    <recommendedName>
        <fullName evidence="6">Bacteriophage coat protein B</fullName>
    </recommendedName>
</protein>
<reference evidence="4 5" key="1">
    <citation type="submission" date="2018-06" db="EMBL/GenBank/DDBJ databases">
        <authorList>
            <consortium name="Pathogen Informatics"/>
            <person name="Doyle S."/>
        </authorList>
    </citation>
    <scope>NUCLEOTIDE SEQUENCE [LARGE SCALE GENOMIC DNA]</scope>
    <source>
        <strain evidence="4 5">NCTC10359</strain>
    </source>
</reference>
<keyword evidence="1" id="KW-1133">Transmembrane helix</keyword>
<evidence type="ECO:0000313" key="3">
    <source>
        <dbReference type="EMBL" id="STZ55661.1"/>
    </source>
</evidence>
<feature type="transmembrane region" description="Helical" evidence="1">
    <location>
        <begin position="57"/>
        <end position="77"/>
    </location>
</feature>
<keyword evidence="2" id="KW-0732">Signal</keyword>